<gene>
    <name evidence="3" type="ORF">QBC34DRAFT_492166</name>
</gene>
<reference evidence="3" key="2">
    <citation type="submission" date="2023-05" db="EMBL/GenBank/DDBJ databases">
        <authorList>
            <consortium name="Lawrence Berkeley National Laboratory"/>
            <person name="Steindorff A."/>
            <person name="Hensen N."/>
            <person name="Bonometti L."/>
            <person name="Westerberg I."/>
            <person name="Brannstrom I.O."/>
            <person name="Guillou S."/>
            <person name="Cros-Aarteil S."/>
            <person name="Calhoun S."/>
            <person name="Haridas S."/>
            <person name="Kuo A."/>
            <person name="Mondo S."/>
            <person name="Pangilinan J."/>
            <person name="Riley R."/>
            <person name="Labutti K."/>
            <person name="Andreopoulos B."/>
            <person name="Lipzen A."/>
            <person name="Chen C."/>
            <person name="Yanf M."/>
            <person name="Daum C."/>
            <person name="Ng V."/>
            <person name="Clum A."/>
            <person name="Ohm R."/>
            <person name="Martin F."/>
            <person name="Silar P."/>
            <person name="Natvig D."/>
            <person name="Lalanne C."/>
            <person name="Gautier V."/>
            <person name="Ament-Velasquez S.L."/>
            <person name="Kruys A."/>
            <person name="Hutchinson M.I."/>
            <person name="Powell A.J."/>
            <person name="Barry K."/>
            <person name="Miller A.N."/>
            <person name="Grigoriev I.V."/>
            <person name="Debuchy R."/>
            <person name="Gladieux P."/>
            <person name="Thoren M.H."/>
            <person name="Johannesson H."/>
        </authorList>
    </citation>
    <scope>NUCLEOTIDE SEQUENCE</scope>
    <source>
        <strain evidence="3">PSN243</strain>
    </source>
</reference>
<dbReference type="EMBL" id="MU865923">
    <property type="protein sequence ID" value="KAK4452626.1"/>
    <property type="molecule type" value="Genomic_DNA"/>
</dbReference>
<dbReference type="Proteomes" id="UP001321760">
    <property type="component" value="Unassembled WGS sequence"/>
</dbReference>
<accession>A0AAV9GXZ7</accession>
<proteinExistence type="predicted"/>
<evidence type="ECO:0000256" key="1">
    <source>
        <dbReference type="SAM" id="MobiDB-lite"/>
    </source>
</evidence>
<organism evidence="3 4">
    <name type="scientific">Podospora aff. communis PSN243</name>
    <dbReference type="NCBI Taxonomy" id="3040156"/>
    <lineage>
        <taxon>Eukaryota</taxon>
        <taxon>Fungi</taxon>
        <taxon>Dikarya</taxon>
        <taxon>Ascomycota</taxon>
        <taxon>Pezizomycotina</taxon>
        <taxon>Sordariomycetes</taxon>
        <taxon>Sordariomycetidae</taxon>
        <taxon>Sordariales</taxon>
        <taxon>Podosporaceae</taxon>
        <taxon>Podospora</taxon>
    </lineage>
</organism>
<sequence length="727" mass="82182">MQSQADSSDDSSGPRGKPSSSVRPRNATTTKARKPRAPATRRRTPPRAELHANRAPYEPLPEGNYIRLLQIAQPTADSAPEAISTKFAVHPLDTAPQFWALSYTWGPPRYGPEYDSYHTSRRTIECDGRPADIGENLYQFLLRARDSRLFVHQQHGQSVDEPGSEEPFVYLSGLPGALANGGVTSRAADENEKSCAKGRQTASDASVPLGRHAYLWVDALCIDQNNLAEKSLQVGMMDSIYGTAERVLVWLGPREPSKDVRWAMEEFVPALYNLVSGDTQGLYKKKSLALTDRIFVRRFGEEPLLAGTKVFWFEQVLQFIRILGHHFSFSGLLPIFARGQYQDPDDQGFWPDSSTLSTLRRFALLQNHLESNRSTDRPWEAILGLLDKMSSLKFADPRDHVYGSLGLIRMMVGHVDDLLNPDYGLTTNDVFMNIAKLLLQRLPHLDVFFSFLGRHEGFIPSSGMEAWLPSWVPDFSKRKRENTLFRPLKLESSAEFILEISGDVLLVEGMCYDRISDGMYIGGVSARRHLRGDWLLDYIFESGRYPFSGHTRERAILETLAVNSEFEQSGSLSMVESAREWYALTLSRCFLEEEGDIDEFYASKLSAQQESRPWLPTSDMVLKMMGLDEALFLEARNRNDWHQLTKSNMVGRSIFETETGYLVLSTRVAKTRDEIWLIKGSRLPVILRQSGKIKGHYTILGVALVHGLEMGKIMDIRSQDMKRIGLI</sequence>
<feature type="region of interest" description="Disordered" evidence="1">
    <location>
        <begin position="1"/>
        <end position="57"/>
    </location>
</feature>
<name>A0AAV9GXZ7_9PEZI</name>
<evidence type="ECO:0000259" key="2">
    <source>
        <dbReference type="Pfam" id="PF06985"/>
    </source>
</evidence>
<dbReference type="InterPro" id="IPR010730">
    <property type="entry name" value="HET"/>
</dbReference>
<protein>
    <recommendedName>
        <fullName evidence="2">Heterokaryon incompatibility domain-containing protein</fullName>
    </recommendedName>
</protein>
<keyword evidence="4" id="KW-1185">Reference proteome</keyword>
<feature type="compositionally biased region" description="Basic residues" evidence="1">
    <location>
        <begin position="31"/>
        <end position="45"/>
    </location>
</feature>
<evidence type="ECO:0000313" key="3">
    <source>
        <dbReference type="EMBL" id="KAK4452626.1"/>
    </source>
</evidence>
<feature type="domain" description="Heterokaryon incompatibility" evidence="2">
    <location>
        <begin position="212"/>
        <end position="258"/>
    </location>
</feature>
<evidence type="ECO:0000313" key="4">
    <source>
        <dbReference type="Proteomes" id="UP001321760"/>
    </source>
</evidence>
<dbReference type="PANTHER" id="PTHR24148:SF64">
    <property type="entry name" value="HETEROKARYON INCOMPATIBILITY DOMAIN-CONTAINING PROTEIN"/>
    <property type="match status" value="1"/>
</dbReference>
<dbReference type="AlphaFoldDB" id="A0AAV9GXZ7"/>
<dbReference type="Pfam" id="PF06985">
    <property type="entry name" value="HET"/>
    <property type="match status" value="1"/>
</dbReference>
<dbReference type="InterPro" id="IPR052895">
    <property type="entry name" value="HetReg/Transcr_Mod"/>
</dbReference>
<dbReference type="PANTHER" id="PTHR24148">
    <property type="entry name" value="ANKYRIN REPEAT DOMAIN-CONTAINING PROTEIN 39 HOMOLOG-RELATED"/>
    <property type="match status" value="1"/>
</dbReference>
<reference evidence="3" key="1">
    <citation type="journal article" date="2023" name="Mol. Phylogenet. Evol.">
        <title>Genome-scale phylogeny and comparative genomics of the fungal order Sordariales.</title>
        <authorList>
            <person name="Hensen N."/>
            <person name="Bonometti L."/>
            <person name="Westerberg I."/>
            <person name="Brannstrom I.O."/>
            <person name="Guillou S."/>
            <person name="Cros-Aarteil S."/>
            <person name="Calhoun S."/>
            <person name="Haridas S."/>
            <person name="Kuo A."/>
            <person name="Mondo S."/>
            <person name="Pangilinan J."/>
            <person name="Riley R."/>
            <person name="LaButti K."/>
            <person name="Andreopoulos B."/>
            <person name="Lipzen A."/>
            <person name="Chen C."/>
            <person name="Yan M."/>
            <person name="Daum C."/>
            <person name="Ng V."/>
            <person name="Clum A."/>
            <person name="Steindorff A."/>
            <person name="Ohm R.A."/>
            <person name="Martin F."/>
            <person name="Silar P."/>
            <person name="Natvig D.O."/>
            <person name="Lalanne C."/>
            <person name="Gautier V."/>
            <person name="Ament-Velasquez S.L."/>
            <person name="Kruys A."/>
            <person name="Hutchinson M.I."/>
            <person name="Powell A.J."/>
            <person name="Barry K."/>
            <person name="Miller A.N."/>
            <person name="Grigoriev I.V."/>
            <person name="Debuchy R."/>
            <person name="Gladieux P."/>
            <person name="Hiltunen Thoren M."/>
            <person name="Johannesson H."/>
        </authorList>
    </citation>
    <scope>NUCLEOTIDE SEQUENCE</scope>
    <source>
        <strain evidence="3">PSN243</strain>
    </source>
</reference>
<comment type="caution">
    <text evidence="3">The sequence shown here is derived from an EMBL/GenBank/DDBJ whole genome shotgun (WGS) entry which is preliminary data.</text>
</comment>